<dbReference type="InterPro" id="IPR018359">
    <property type="entry name" value="Bromodomain_CS"/>
</dbReference>
<dbReference type="SMART" id="SM00297">
    <property type="entry name" value="BROMO"/>
    <property type="match status" value="1"/>
</dbReference>
<name>A0A0N0P7A0_LEPSE</name>
<feature type="compositionally biased region" description="Acidic residues" evidence="3">
    <location>
        <begin position="192"/>
        <end position="213"/>
    </location>
</feature>
<dbReference type="VEuPathDB" id="TriTrypDB:Lsey_0047_0300"/>
<reference evidence="5 6" key="1">
    <citation type="journal article" date="2015" name="PLoS Pathog.">
        <title>Leptomonas seymouri: Adaptations to the Dixenous Life Cycle Analyzed by Genome Sequencing, Transcriptome Profiling and Co-infection with Leishmania donovani.</title>
        <authorList>
            <person name="Kraeva N."/>
            <person name="Butenko A."/>
            <person name="Hlavacova J."/>
            <person name="Kostygov A."/>
            <person name="Myskova J."/>
            <person name="Grybchuk D."/>
            <person name="Lestinova T."/>
            <person name="Votypka J."/>
            <person name="Volf P."/>
            <person name="Opperdoes F."/>
            <person name="Flegontov P."/>
            <person name="Lukes J."/>
            <person name="Yurchenko V."/>
        </authorList>
    </citation>
    <scope>NUCLEOTIDE SEQUENCE [LARGE SCALE GENOMIC DNA]</scope>
    <source>
        <strain evidence="5 6">ATCC 30220</strain>
    </source>
</reference>
<evidence type="ECO:0000256" key="1">
    <source>
        <dbReference type="ARBA" id="ARBA00023117"/>
    </source>
</evidence>
<dbReference type="PANTHER" id="PTHR46136:SF1">
    <property type="entry name" value="TRANSCRIPTION FACTOR GTE11-RELATED"/>
    <property type="match status" value="1"/>
</dbReference>
<evidence type="ECO:0000256" key="3">
    <source>
        <dbReference type="SAM" id="MobiDB-lite"/>
    </source>
</evidence>
<accession>A0A0N0P7A0</accession>
<dbReference type="SUPFAM" id="SSF47370">
    <property type="entry name" value="Bromodomain"/>
    <property type="match status" value="1"/>
</dbReference>
<keyword evidence="6" id="KW-1185">Reference proteome</keyword>
<dbReference type="PANTHER" id="PTHR46136">
    <property type="entry name" value="TRANSCRIPTION FACTOR GTE8"/>
    <property type="match status" value="1"/>
</dbReference>
<dbReference type="OrthoDB" id="21449at2759"/>
<dbReference type="OMA" id="LHKEQCL"/>
<evidence type="ECO:0000259" key="4">
    <source>
        <dbReference type="PROSITE" id="PS50014"/>
    </source>
</evidence>
<dbReference type="PROSITE" id="PS00633">
    <property type="entry name" value="BROMODOMAIN_1"/>
    <property type="match status" value="1"/>
</dbReference>
<feature type="compositionally biased region" description="Low complexity" evidence="3">
    <location>
        <begin position="180"/>
        <end position="191"/>
    </location>
</feature>
<feature type="region of interest" description="Disordered" evidence="3">
    <location>
        <begin position="129"/>
        <end position="226"/>
    </location>
</feature>
<dbReference type="InterPro" id="IPR052442">
    <property type="entry name" value="Env_Response_Regulator"/>
</dbReference>
<evidence type="ECO:0000313" key="5">
    <source>
        <dbReference type="EMBL" id="KPI88549.1"/>
    </source>
</evidence>
<dbReference type="Gene3D" id="1.20.920.10">
    <property type="entry name" value="Bromodomain-like"/>
    <property type="match status" value="1"/>
</dbReference>
<protein>
    <submittedName>
        <fullName evidence="5">Putative bromodomain factor 2 protein</fullName>
    </submittedName>
</protein>
<evidence type="ECO:0000313" key="6">
    <source>
        <dbReference type="Proteomes" id="UP000038009"/>
    </source>
</evidence>
<comment type="caution">
    <text evidence="5">The sequence shown here is derived from an EMBL/GenBank/DDBJ whole genome shotgun (WGS) entry which is preliminary data.</text>
</comment>
<feature type="compositionally biased region" description="Basic and acidic residues" evidence="3">
    <location>
        <begin position="129"/>
        <end position="178"/>
    </location>
</feature>
<dbReference type="PRINTS" id="PR00503">
    <property type="entry name" value="BROMODOMAIN"/>
</dbReference>
<keyword evidence="1 2" id="KW-0103">Bromodomain</keyword>
<dbReference type="Proteomes" id="UP000038009">
    <property type="component" value="Unassembled WGS sequence"/>
</dbReference>
<dbReference type="Pfam" id="PF00439">
    <property type="entry name" value="Bromodomain"/>
    <property type="match status" value="1"/>
</dbReference>
<dbReference type="AlphaFoldDB" id="A0A0N0P7A0"/>
<organism evidence="5 6">
    <name type="scientific">Leptomonas seymouri</name>
    <dbReference type="NCBI Taxonomy" id="5684"/>
    <lineage>
        <taxon>Eukaryota</taxon>
        <taxon>Discoba</taxon>
        <taxon>Euglenozoa</taxon>
        <taxon>Kinetoplastea</taxon>
        <taxon>Metakinetoplastina</taxon>
        <taxon>Trypanosomatida</taxon>
        <taxon>Trypanosomatidae</taxon>
        <taxon>Leishmaniinae</taxon>
        <taxon>Leptomonas</taxon>
    </lineage>
</organism>
<gene>
    <name evidence="5" type="ORF">ABL78_2361</name>
</gene>
<feature type="domain" description="Bromo" evidence="4">
    <location>
        <begin position="26"/>
        <end position="96"/>
    </location>
</feature>
<sequence>MDGEKRLRETTGLHKQQCLSFVKKLWEADTLAMFHHPVSATDVPDYYDVIEEPMDLSTIRQKIEEDKYSADSEVEDDVALMLSNALDFNAKGSPWHDLAKKLKKMYPVIAQQSGLSFDADQVFIPTKKAHDDESTLRKEEKRGGEKLDEVLQTMEKEKEIPLDELRLMYARRKAEAEQHSGSSSDVSSSSGSEEEEEESEKDDSDSSDEEDSSSDSGSESNVEDED</sequence>
<dbReference type="InterPro" id="IPR036427">
    <property type="entry name" value="Bromodomain-like_sf"/>
</dbReference>
<dbReference type="EMBL" id="LJSK01000047">
    <property type="protein sequence ID" value="KPI88549.1"/>
    <property type="molecule type" value="Genomic_DNA"/>
</dbReference>
<dbReference type="CDD" id="cd04369">
    <property type="entry name" value="Bromodomain"/>
    <property type="match status" value="1"/>
</dbReference>
<proteinExistence type="predicted"/>
<dbReference type="PROSITE" id="PS50014">
    <property type="entry name" value="BROMODOMAIN_2"/>
    <property type="match status" value="1"/>
</dbReference>
<dbReference type="InterPro" id="IPR001487">
    <property type="entry name" value="Bromodomain"/>
</dbReference>
<evidence type="ECO:0000256" key="2">
    <source>
        <dbReference type="PROSITE-ProRule" id="PRU00035"/>
    </source>
</evidence>